<evidence type="ECO:0008006" key="3">
    <source>
        <dbReference type="Google" id="ProtNLM"/>
    </source>
</evidence>
<dbReference type="SUPFAM" id="SSF50630">
    <property type="entry name" value="Acid proteases"/>
    <property type="match status" value="2"/>
</dbReference>
<dbReference type="InterPro" id="IPR021109">
    <property type="entry name" value="Peptidase_aspartic_dom_sf"/>
</dbReference>
<name>A0A564Y0F8_HYMDI</name>
<protein>
    <recommendedName>
        <fullName evidence="3">Peptidase A2 domain-containing protein</fullName>
    </recommendedName>
</protein>
<gene>
    <name evidence="1" type="ORF">WMSIL1_LOCUS1395</name>
</gene>
<keyword evidence="2" id="KW-1185">Reference proteome</keyword>
<sequence>RQIVPCTYAALDISPHCFGHLVLSPIHNDWIRQRVVQAAAEFVFYAQFLIGGNCKSPSDLVWQLSSMKPWNYLSDCTLKAMLVSTFSPLIQPYLTGYLLNLTCYQVAHVGDIIFDLFSQKSDRLEIKNRNSNMHFVIDTGCTYSVIPPELIDMKIRKPTRWVRTSKGRDINKYGEKDFTLDLGFETALQWNFIIADITEPVIGADFLTHYDIQVDLKRKKLVKNPTPDNHTNVGNGRTRSRVNHCLYLTDRNSGLKFLIDSGAHRSQVPRKSGEMLAPLPFCRYTKANGSPIIEYCYKKLTVDLGLREDFSWHFIITDNDIPIIGADFLSYFGLCIDLRKRKLVQC</sequence>
<reference evidence="1 2" key="1">
    <citation type="submission" date="2019-07" db="EMBL/GenBank/DDBJ databases">
        <authorList>
            <person name="Jastrzebski P J."/>
            <person name="Paukszto L."/>
            <person name="Jastrzebski P J."/>
        </authorList>
    </citation>
    <scope>NUCLEOTIDE SEQUENCE [LARGE SCALE GENOMIC DNA]</scope>
    <source>
        <strain evidence="1 2">WMS-il1</strain>
    </source>
</reference>
<evidence type="ECO:0000313" key="2">
    <source>
        <dbReference type="Proteomes" id="UP000321570"/>
    </source>
</evidence>
<proteinExistence type="predicted"/>
<dbReference type="EMBL" id="CABIJS010000033">
    <property type="protein sequence ID" value="VUZ40539.1"/>
    <property type="molecule type" value="Genomic_DNA"/>
</dbReference>
<feature type="non-terminal residue" evidence="1">
    <location>
        <position position="1"/>
    </location>
</feature>
<dbReference type="AlphaFoldDB" id="A0A564Y0F8"/>
<accession>A0A564Y0F8</accession>
<dbReference type="Proteomes" id="UP000321570">
    <property type="component" value="Unassembled WGS sequence"/>
</dbReference>
<dbReference type="Gene3D" id="2.40.70.10">
    <property type="entry name" value="Acid Proteases"/>
    <property type="match status" value="2"/>
</dbReference>
<evidence type="ECO:0000313" key="1">
    <source>
        <dbReference type="EMBL" id="VUZ40539.1"/>
    </source>
</evidence>
<organism evidence="1 2">
    <name type="scientific">Hymenolepis diminuta</name>
    <name type="common">Rat tapeworm</name>
    <dbReference type="NCBI Taxonomy" id="6216"/>
    <lineage>
        <taxon>Eukaryota</taxon>
        <taxon>Metazoa</taxon>
        <taxon>Spiralia</taxon>
        <taxon>Lophotrochozoa</taxon>
        <taxon>Platyhelminthes</taxon>
        <taxon>Cestoda</taxon>
        <taxon>Eucestoda</taxon>
        <taxon>Cyclophyllidea</taxon>
        <taxon>Hymenolepididae</taxon>
        <taxon>Hymenolepis</taxon>
    </lineage>
</organism>